<dbReference type="PANTHER" id="PTHR11863">
    <property type="entry name" value="STEROL DESATURASE"/>
    <property type="match status" value="1"/>
</dbReference>
<protein>
    <submittedName>
        <fullName evidence="6">Cholesterol 25-hydroxylase-like</fullName>
    </submittedName>
</protein>
<comment type="subcellular location">
    <subcellularLocation>
        <location evidence="1">Membrane</location>
    </subcellularLocation>
</comment>
<organism evidence="6">
    <name type="scientific">Phallusia mammillata</name>
    <dbReference type="NCBI Taxonomy" id="59560"/>
    <lineage>
        <taxon>Eukaryota</taxon>
        <taxon>Metazoa</taxon>
        <taxon>Chordata</taxon>
        <taxon>Tunicata</taxon>
        <taxon>Ascidiacea</taxon>
        <taxon>Phlebobranchia</taxon>
        <taxon>Ascidiidae</taxon>
        <taxon>Phallusia</taxon>
    </lineage>
</organism>
<dbReference type="GO" id="GO:0008610">
    <property type="term" value="P:lipid biosynthetic process"/>
    <property type="evidence" value="ECO:0007669"/>
    <property type="project" value="InterPro"/>
</dbReference>
<reference evidence="6" key="1">
    <citation type="submission" date="2020-04" db="EMBL/GenBank/DDBJ databases">
        <authorList>
            <person name="Neveu A P."/>
        </authorList>
    </citation>
    <scope>NUCLEOTIDE SEQUENCE</scope>
    <source>
        <tissue evidence="6">Whole embryo</tissue>
    </source>
</reference>
<evidence type="ECO:0000256" key="1">
    <source>
        <dbReference type="ARBA" id="ARBA00004370"/>
    </source>
</evidence>
<dbReference type="GO" id="GO:0016491">
    <property type="term" value="F:oxidoreductase activity"/>
    <property type="evidence" value="ECO:0007669"/>
    <property type="project" value="InterPro"/>
</dbReference>
<dbReference type="AlphaFoldDB" id="A0A6F9D908"/>
<keyword evidence="2" id="KW-0812">Transmembrane</keyword>
<dbReference type="GO" id="GO:0016020">
    <property type="term" value="C:membrane"/>
    <property type="evidence" value="ECO:0007669"/>
    <property type="project" value="UniProtKB-SubCell"/>
</dbReference>
<dbReference type="Pfam" id="PF04116">
    <property type="entry name" value="FA_hydroxylase"/>
    <property type="match status" value="1"/>
</dbReference>
<feature type="domain" description="Fatty acid hydroxylase" evidence="5">
    <location>
        <begin position="197"/>
        <end position="328"/>
    </location>
</feature>
<evidence type="ECO:0000313" key="6">
    <source>
        <dbReference type="EMBL" id="CAB3230319.1"/>
    </source>
</evidence>
<dbReference type="InterPro" id="IPR050307">
    <property type="entry name" value="Sterol_Desaturase_Related"/>
</dbReference>
<dbReference type="InterPro" id="IPR006694">
    <property type="entry name" value="Fatty_acid_hydroxylase"/>
</dbReference>
<evidence type="ECO:0000259" key="5">
    <source>
        <dbReference type="Pfam" id="PF04116"/>
    </source>
</evidence>
<name>A0A6F9D908_9ASCI</name>
<keyword evidence="3" id="KW-1133">Transmembrane helix</keyword>
<accession>A0A6F9D908</accession>
<dbReference type="EMBL" id="LR783889">
    <property type="protein sequence ID" value="CAB3230319.1"/>
    <property type="molecule type" value="mRNA"/>
</dbReference>
<gene>
    <name evidence="6" type="primary">Ch25h</name>
</gene>
<evidence type="ECO:0000256" key="2">
    <source>
        <dbReference type="ARBA" id="ARBA00022692"/>
    </source>
</evidence>
<dbReference type="GO" id="GO:0005506">
    <property type="term" value="F:iron ion binding"/>
    <property type="evidence" value="ECO:0007669"/>
    <property type="project" value="InterPro"/>
</dbReference>
<evidence type="ECO:0000256" key="3">
    <source>
        <dbReference type="ARBA" id="ARBA00022989"/>
    </source>
</evidence>
<keyword evidence="4" id="KW-0472">Membrane</keyword>
<sequence>MCNCFLDPIGLGTFSTFSVVMSITQTVTKSTPAKLRQTNEDSTISNTKLVTLLRIITILLIYIAYCNADAIQYVIDLTWEWLRHQFWYQTVYNETFSVQVWTYLPLFAHRLMHNYKLAEKYKITDTSAVYLKTSVVMQLREAFEYSLPLVILDTFHVKSYAGVEPQVLDEKRLHLFQTTRALPVAAPLLGDVVRHLVIALVVYDACFFLQHFIFHKNATLYRLFHKKHHTHESLNVKITNKLHMVERIALVLSANAGLKIQGAHPLTRTFFIMLFVPILLDNHSGYDFPWSYDKILPAGLIAGPRRHFLHHEYGNRYYQPVFTYIDGILEWKRKRNHDANLRRSE</sequence>
<evidence type="ECO:0000256" key="4">
    <source>
        <dbReference type="ARBA" id="ARBA00023136"/>
    </source>
</evidence>
<proteinExistence type="evidence at transcript level"/>